<keyword evidence="2" id="KW-1185">Reference proteome</keyword>
<dbReference type="STRING" id="380248.SAMN05216251_117154"/>
<accession>A0A1I2JFV3</accession>
<dbReference type="InterPro" id="IPR010296">
    <property type="entry name" value="DUF899_thioredox"/>
</dbReference>
<proteinExistence type="predicted"/>
<dbReference type="RefSeq" id="WP_093716047.1">
    <property type="nucleotide sequence ID" value="NZ_FONG01000017.1"/>
</dbReference>
<evidence type="ECO:0000313" key="1">
    <source>
        <dbReference type="EMBL" id="SFF52743.1"/>
    </source>
</evidence>
<sequence>MSATGTSAHATPLPPVVDAATWEKELAALRVREKAATRELDAIAAQRRRLPMVRMPDYVLEGEEGPVRLAEIFGEHPQLIVYNHMWHTGAEWQCGGCTGFTSQFTRLAGLEKFDARFVIVTQGPIDEALAYRRKVGNRMTWYSTANSGFGSDVGAPPDGGFAVNVFLRDPATDTVYRTWHTDGRGTEQLSHLFPLVDVLPYGRQEEWQDSPDGWPQSPTYSRWASSQEIAAAYGESAEAAAD</sequence>
<dbReference type="Proteomes" id="UP000199323">
    <property type="component" value="Unassembled WGS sequence"/>
</dbReference>
<name>A0A1I2JFV3_9ACTN</name>
<reference evidence="2" key="1">
    <citation type="submission" date="2016-10" db="EMBL/GenBank/DDBJ databases">
        <authorList>
            <person name="Varghese N."/>
            <person name="Submissions S."/>
        </authorList>
    </citation>
    <scope>NUCLEOTIDE SEQUENCE [LARGE SCALE GENOMIC DNA]</scope>
    <source>
        <strain evidence="2">CGMCC 4.3510</strain>
    </source>
</reference>
<dbReference type="EMBL" id="FONG01000017">
    <property type="protein sequence ID" value="SFF52743.1"/>
    <property type="molecule type" value="Genomic_DNA"/>
</dbReference>
<dbReference type="AlphaFoldDB" id="A0A1I2JFV3"/>
<evidence type="ECO:0000313" key="2">
    <source>
        <dbReference type="Proteomes" id="UP000199323"/>
    </source>
</evidence>
<dbReference type="OrthoDB" id="4721017at2"/>
<protein>
    <submittedName>
        <fullName evidence="1">Predicted dithiol-disulfide oxidoreductase, DUF899 family</fullName>
    </submittedName>
</protein>
<dbReference type="Pfam" id="PF05988">
    <property type="entry name" value="DUF899"/>
    <property type="match status" value="1"/>
</dbReference>
<gene>
    <name evidence="1" type="ORF">SAMN05216251_117154</name>
</gene>
<organism evidence="1 2">
    <name type="scientific">Actinacidiphila alni</name>
    <dbReference type="NCBI Taxonomy" id="380248"/>
    <lineage>
        <taxon>Bacteria</taxon>
        <taxon>Bacillati</taxon>
        <taxon>Actinomycetota</taxon>
        <taxon>Actinomycetes</taxon>
        <taxon>Kitasatosporales</taxon>
        <taxon>Streptomycetaceae</taxon>
        <taxon>Actinacidiphila</taxon>
    </lineage>
</organism>